<dbReference type="SUPFAM" id="SSF47336">
    <property type="entry name" value="ACP-like"/>
    <property type="match status" value="1"/>
</dbReference>
<organism evidence="13 14">
    <name type="scientific">Streptomyces piniterrae</name>
    <dbReference type="NCBI Taxonomy" id="2571125"/>
    <lineage>
        <taxon>Bacteria</taxon>
        <taxon>Bacillati</taxon>
        <taxon>Actinomycetota</taxon>
        <taxon>Actinomycetes</taxon>
        <taxon>Kitasatosporales</taxon>
        <taxon>Streptomycetaceae</taxon>
        <taxon>Streptomyces</taxon>
    </lineage>
</organism>
<dbReference type="OrthoDB" id="9778690at2"/>
<protein>
    <submittedName>
        <fullName evidence="13">SDR family NAD(P)-dependent oxidoreductase</fullName>
    </submittedName>
</protein>
<dbReference type="InterPro" id="IPR013217">
    <property type="entry name" value="Methyltransf_12"/>
</dbReference>
<dbReference type="SMART" id="SM00823">
    <property type="entry name" value="PKS_PP"/>
    <property type="match status" value="1"/>
</dbReference>
<dbReference type="InterPro" id="IPR001227">
    <property type="entry name" value="Ac_transferase_dom_sf"/>
</dbReference>
<evidence type="ECO:0000256" key="9">
    <source>
        <dbReference type="PROSITE-ProRule" id="PRU01363"/>
    </source>
</evidence>
<dbReference type="RefSeq" id="WP_136737869.1">
    <property type="nucleotide sequence ID" value="NZ_SUMB01000001.1"/>
</dbReference>
<dbReference type="SMART" id="SM00827">
    <property type="entry name" value="PKS_AT"/>
    <property type="match status" value="1"/>
</dbReference>
<dbReference type="GO" id="GO:0031177">
    <property type="term" value="F:phosphopantetheine binding"/>
    <property type="evidence" value="ECO:0007669"/>
    <property type="project" value="InterPro"/>
</dbReference>
<dbReference type="Gene3D" id="3.90.180.10">
    <property type="entry name" value="Medium-chain alcohol dehydrogenases, catalytic domain"/>
    <property type="match status" value="1"/>
</dbReference>
<dbReference type="PROSITE" id="PS01162">
    <property type="entry name" value="QOR_ZETA_CRYSTAL"/>
    <property type="match status" value="1"/>
</dbReference>
<keyword evidence="2" id="KW-0596">Phosphopantetheine</keyword>
<keyword evidence="7" id="KW-0511">Multifunctional enzyme</keyword>
<dbReference type="FunFam" id="3.40.50.720:FF:000209">
    <property type="entry name" value="Polyketide synthase Pks12"/>
    <property type="match status" value="1"/>
</dbReference>
<dbReference type="SMART" id="SM01294">
    <property type="entry name" value="PKS_PP_betabranch"/>
    <property type="match status" value="1"/>
</dbReference>
<keyword evidence="3" id="KW-0597">Phosphoprotein</keyword>
<dbReference type="InterPro" id="IPR020807">
    <property type="entry name" value="PKS_DH"/>
</dbReference>
<name>A0A4U0NVZ6_9ACTN</name>
<dbReference type="GO" id="GO:0004312">
    <property type="term" value="F:fatty acid synthase activity"/>
    <property type="evidence" value="ECO:0007669"/>
    <property type="project" value="TreeGrafter"/>
</dbReference>
<feature type="active site" description="Proton acceptor; for dehydratase activity" evidence="9">
    <location>
        <position position="959"/>
    </location>
</feature>
<dbReference type="Pfam" id="PF00109">
    <property type="entry name" value="ketoacyl-synt"/>
    <property type="match status" value="1"/>
</dbReference>
<feature type="domain" description="Ketosynthase family 3 (KS3)" evidence="11">
    <location>
        <begin position="18"/>
        <end position="441"/>
    </location>
</feature>
<feature type="active site" description="Proton donor; for dehydratase activity" evidence="9">
    <location>
        <position position="1121"/>
    </location>
</feature>
<dbReference type="Pfam" id="PF21089">
    <property type="entry name" value="PKS_DH_N"/>
    <property type="match status" value="1"/>
</dbReference>
<keyword evidence="4" id="KW-0808">Transferase</keyword>
<evidence type="ECO:0000256" key="6">
    <source>
        <dbReference type="ARBA" id="ARBA00023194"/>
    </source>
</evidence>
<dbReference type="SMART" id="SM00829">
    <property type="entry name" value="PKS_ER"/>
    <property type="match status" value="1"/>
</dbReference>
<dbReference type="InterPro" id="IPR020806">
    <property type="entry name" value="PKS_PP-bd"/>
</dbReference>
<evidence type="ECO:0000256" key="7">
    <source>
        <dbReference type="ARBA" id="ARBA00023268"/>
    </source>
</evidence>
<dbReference type="InterPro" id="IPR042104">
    <property type="entry name" value="PKS_dehydratase_sf"/>
</dbReference>
<dbReference type="CDD" id="cd00833">
    <property type="entry name" value="PKS"/>
    <property type="match status" value="1"/>
</dbReference>
<comment type="caution">
    <text evidence="13">The sequence shown here is derived from an EMBL/GenBank/DDBJ whole genome shotgun (WGS) entry which is preliminary data.</text>
</comment>
<dbReference type="Pfam" id="PF00550">
    <property type="entry name" value="PP-binding"/>
    <property type="match status" value="1"/>
</dbReference>
<feature type="region of interest" description="N-terminal hotdog fold" evidence="9">
    <location>
        <begin position="930"/>
        <end position="1050"/>
    </location>
</feature>
<comment type="pathway">
    <text evidence="1">Antibiotic biosynthesis.</text>
</comment>
<dbReference type="InterPro" id="IPR014030">
    <property type="entry name" value="Ketoacyl_synth_N"/>
</dbReference>
<dbReference type="InterPro" id="IPR011032">
    <property type="entry name" value="GroES-like_sf"/>
</dbReference>
<gene>
    <name evidence="13" type="ORF">FCH28_01810</name>
</gene>
<keyword evidence="5" id="KW-0521">NADP</keyword>
<dbReference type="SUPFAM" id="SSF51735">
    <property type="entry name" value="NAD(P)-binding Rossmann-fold domains"/>
    <property type="match status" value="3"/>
</dbReference>
<dbReference type="InterPro" id="IPR009081">
    <property type="entry name" value="PP-bd_ACP"/>
</dbReference>
<dbReference type="SUPFAM" id="SSF53901">
    <property type="entry name" value="Thiolase-like"/>
    <property type="match status" value="1"/>
</dbReference>
<sequence length="2520" mass="265125">MSAPAEISDRSPSPDTHVDAVAIVGAGLRLPGGIDSLEALWQALDEGRDLVGEVPADRFEADRFTDPVPGRRAKSYTSAGGFLKDVTGFDAGFFGISPREAARLDPQHRLLLECAVEALDDAAIAPATVAGGDAAVVMGISAHDYADLQHRRAVEPNPYSVSGIAGCNAANRVSYHFDLHGASMAVDTACASALTAVHQACEELRSGRSGLALAGGVNVLISPAGFVGFSHASMLSPTGRCRPFSADADGFVRAEGAGVVVLKPLSAALADGDRVHAVIRSSGANTDGRTQGLALPNARAQAALLERVYAQAGIDMTQVAYVEAHGTGTQAGDPVECESLGRTLGRGRSGAALPVGSVKSNLGHLEAASGIAGLMKALLVLRHQWIPTSLHTQPPNAAIDFSGLGIEPVATARRLGGEGRGLVGVNGFGFGGANAHVVLAAPPSQEPAARAGETAAPAGREAAELDHTTPDVRVPVLVSARTGEAVAAAASRLAEHMEDTQVGLYDVAFTTCERRGRYEHRAAVLAADVTEAAAGLRALAAGDPTPAGATGEAVAGGRIGFVFAGNGPQWLGMGQEMLAHDEAFRAEITAIDGELRARLGWSVLDEMAQPGDAEQWQRAETAQPLLFALQAGVVAALAERGVSPSAVAGHSVGEISAAYCAGVLDRATACQVIAERSRAQGRTAGSGRMAAVNMSREDTELLLADPAYADQLVVAGINSDRDVTLAGDPEALAAVGRVMDERGVFFRDLGLDYAFHSPAMDPVGPLLKDALMGIAPSTGRIPVVSSVTGERLDGTRADADYWWRNIREPVRFADAAHALVDTEGCDVLVEIAPHPALGTYLRRTAAAHRQSIAVVPTLSRTCAGPAALDSALAQLIAVGADLDLSRYFPRRGTVVDLPAYPWQHERHWTGDPSWWHQDATDDAPGTAEEHPLLGARQPSAQPSWHQPLDAVRLPWLKDHLVGTSVVVPAAAYVDMAVAAAQATHEQDAVEIAGLNIHRALTLPLDDPAIEVRLHAGLAHDGLFSVSSRSGRGADWGEHARCRVRRLFADPPPALDVAGLRKRLAGPMPAEEHYALCARAGLPYGPDFQVLQALHTGSTEVVADYAAVADTRGHAAHPTLVDGALQAVLPLLVTQVTEPVPFLPTGIDDIRCWRPLPDTGVVYARTRSVADREAVFDVTLATTDGQVVLELTGCRLRRFDTAPPAHQGPLTEVLRAAPLPTTPHRPAPLPAPGEVVAACATGIGRLSAQWQDVPYAAYRDLVTEMSAHYTADAVREILPGREVFSVVDLLEGGVDPKHRRFLGTLLASAQKHGVLTAVHEGQWRIPAASAAQEIFQRLLHELPAFGPVTHVYAVCGRHLPAVLQGRQDPLELLFSDADGLAARFYDHWPAAQHLNRTGAEVLRALVAGWPKDRPLRVLEVGAGTGGITAHLLPHLPPERTHYTYTDISAAFFPKAQSRFAAFDALTYRCLDLEADPAAQGFADAAFDLVIASNVLHATGDLDRTMRRIAGLLADGGHLLALESHGDDLVTQIFGMLDSYWTATDHQLRPHSPLLSRDAWPPLLGACGFAETVLVESMTGPVRDDFSVLLASRAPRPHPATMPPQAVPAAEDGRQWLLTATAQADDEPRALKDAARELSHEDVPGAVPPEQVHCATAGDDVEQWAGLLAQRSGPVDIVLLTGDPDTDCPEQVTTTAVRHCAVLRAVATACAQAEDRVQATLWLVTPATPDSADGLPILPAASATAWGAARSLANEQPTLAVRRIALVSAGGDPGAPNRRLLREQLLHELVARPEDDEVFLTPRGRFVPRLRPVGDLVPAQHPAGDAPAAYALELHDVGLRYRMNWTAVDVPVPAAGQVLVEVRAVGLNYRDIMIATGLVPADFSSLAPGRASVGLECAGTVAAVGPGVTGVTVGDRVAGPVIGSLGSHGLSHAELLVPLPDDMSFADAATVSVAFLTALYGLSHLARLAPGETVLVHGAAGGVGLAALQHARQVGAKVIASAGTPAKRELLQLLGADHVLDSRSLHFGDEVKQLTDGAGVDVVLNSLAGEAMVRSLELLKPQGRFLELGKRDFLADNSLPLSPFLRDIAFFGVDITKLLTQNSPLVHTLLETLRDRLESGALRPLPHLTFPASRVAEAFGCLHHSRHIGKVVVTFDAPVAVAPEERTPAPDPEAVYLITGGLGGFGAATALHLASRGARHLALVGRRGADAPEAAQVTAQLQAQGCQVRAYAADAADPVAMRGVLDDIDASGRRLGGIVHAAMVLEDGLLTELSDERIRAVLRPKLTGGHVLDGLARDRDLDFFTVYSSASALTGNAGQGAYAGANMALEALVRRRRAAGLPAQAVQWGVISDAGYVRREGLLTGLQALGSTGCTAEESLTAWDRLPVHRGMEVLALSPGDFGLLNATLPALSAPRTAALLPVQERSADAETLGQELASATPEEAVALIENALAEVLADVLQTTADRIDPHRPWDQLGMDSLMNAELTAILHRRFGWDVPPVEIAGMTHLTALAERIQRTLS</sequence>
<dbReference type="InterPro" id="IPR014031">
    <property type="entry name" value="Ketoacyl_synth_C"/>
</dbReference>
<dbReference type="InterPro" id="IPR036736">
    <property type="entry name" value="ACP-like_sf"/>
</dbReference>
<dbReference type="PANTHER" id="PTHR43775:SF37">
    <property type="entry name" value="SI:DKEY-61P9.11"/>
    <property type="match status" value="1"/>
</dbReference>
<evidence type="ECO:0000256" key="1">
    <source>
        <dbReference type="ARBA" id="ARBA00004792"/>
    </source>
</evidence>
<dbReference type="GO" id="GO:0016491">
    <property type="term" value="F:oxidoreductase activity"/>
    <property type="evidence" value="ECO:0007669"/>
    <property type="project" value="InterPro"/>
</dbReference>
<proteinExistence type="predicted"/>
<dbReference type="Gene3D" id="1.10.1200.10">
    <property type="entry name" value="ACP-like"/>
    <property type="match status" value="1"/>
</dbReference>
<evidence type="ECO:0000313" key="14">
    <source>
        <dbReference type="Proteomes" id="UP000308697"/>
    </source>
</evidence>
<accession>A0A4U0NVZ6</accession>
<dbReference type="Pfam" id="PF08659">
    <property type="entry name" value="KR"/>
    <property type="match status" value="1"/>
</dbReference>
<dbReference type="CDD" id="cd02440">
    <property type="entry name" value="AdoMet_MTases"/>
    <property type="match status" value="1"/>
</dbReference>
<dbReference type="Pfam" id="PF00698">
    <property type="entry name" value="Acyl_transf_1"/>
    <property type="match status" value="1"/>
</dbReference>
<dbReference type="GO" id="GO:0008270">
    <property type="term" value="F:zinc ion binding"/>
    <property type="evidence" value="ECO:0007669"/>
    <property type="project" value="InterPro"/>
</dbReference>
<dbReference type="Pfam" id="PF13602">
    <property type="entry name" value="ADH_zinc_N_2"/>
    <property type="match status" value="1"/>
</dbReference>
<dbReference type="InterPro" id="IPR002364">
    <property type="entry name" value="Quin_OxRdtase/zeta-crystal_CS"/>
</dbReference>
<dbReference type="InterPro" id="IPR049551">
    <property type="entry name" value="PKS_DH_C"/>
</dbReference>
<dbReference type="Pfam" id="PF16197">
    <property type="entry name" value="KAsynt_C_assoc"/>
    <property type="match status" value="1"/>
</dbReference>
<keyword evidence="8" id="KW-0012">Acyltransferase</keyword>
<dbReference type="SMART" id="SM00825">
    <property type="entry name" value="PKS_KS"/>
    <property type="match status" value="1"/>
</dbReference>
<dbReference type="InterPro" id="IPR016036">
    <property type="entry name" value="Malonyl_transacylase_ACP-bd"/>
</dbReference>
<dbReference type="InterPro" id="IPR049552">
    <property type="entry name" value="PKS_DH_N"/>
</dbReference>
<dbReference type="InterPro" id="IPR057326">
    <property type="entry name" value="KR_dom"/>
</dbReference>
<dbReference type="Pfam" id="PF14765">
    <property type="entry name" value="PS-DH"/>
    <property type="match status" value="1"/>
</dbReference>
<evidence type="ECO:0000259" key="12">
    <source>
        <dbReference type="PROSITE" id="PS52019"/>
    </source>
</evidence>
<dbReference type="SMART" id="SM00826">
    <property type="entry name" value="PKS_DH"/>
    <property type="match status" value="1"/>
</dbReference>
<feature type="domain" description="Carrier" evidence="10">
    <location>
        <begin position="2445"/>
        <end position="2519"/>
    </location>
</feature>
<dbReference type="GO" id="GO:0006633">
    <property type="term" value="P:fatty acid biosynthetic process"/>
    <property type="evidence" value="ECO:0007669"/>
    <property type="project" value="TreeGrafter"/>
</dbReference>
<dbReference type="Proteomes" id="UP000308697">
    <property type="component" value="Unassembled WGS sequence"/>
</dbReference>
<dbReference type="InterPro" id="IPR016039">
    <property type="entry name" value="Thiolase-like"/>
</dbReference>
<dbReference type="Pfam" id="PF08240">
    <property type="entry name" value="ADH_N"/>
    <property type="match status" value="1"/>
</dbReference>
<dbReference type="InterPro" id="IPR013968">
    <property type="entry name" value="PKS_KR"/>
</dbReference>
<evidence type="ECO:0000256" key="2">
    <source>
        <dbReference type="ARBA" id="ARBA00022450"/>
    </source>
</evidence>
<dbReference type="InterPro" id="IPR016035">
    <property type="entry name" value="Acyl_Trfase/lysoPLipase"/>
</dbReference>
<dbReference type="PROSITE" id="PS52019">
    <property type="entry name" value="PKS_MFAS_DH"/>
    <property type="match status" value="1"/>
</dbReference>
<evidence type="ECO:0000313" key="13">
    <source>
        <dbReference type="EMBL" id="TJZ58917.1"/>
    </source>
</evidence>
<dbReference type="EMBL" id="SUMB01000001">
    <property type="protein sequence ID" value="TJZ58917.1"/>
    <property type="molecule type" value="Genomic_DNA"/>
</dbReference>
<dbReference type="InterPro" id="IPR050091">
    <property type="entry name" value="PKS_NRPS_Biosynth_Enz"/>
</dbReference>
<dbReference type="Pfam" id="PF08242">
    <property type="entry name" value="Methyltransf_12"/>
    <property type="match status" value="1"/>
</dbReference>
<keyword evidence="6" id="KW-0045">Antibiotic biosynthesis</keyword>
<dbReference type="PROSITE" id="PS52004">
    <property type="entry name" value="KS3_2"/>
    <property type="match status" value="1"/>
</dbReference>
<evidence type="ECO:0000256" key="4">
    <source>
        <dbReference type="ARBA" id="ARBA00022679"/>
    </source>
</evidence>
<dbReference type="SUPFAM" id="SSF55048">
    <property type="entry name" value="Probable ACP-binding domain of malonyl-CoA ACP transacylase"/>
    <property type="match status" value="1"/>
</dbReference>
<dbReference type="InterPro" id="IPR014043">
    <property type="entry name" value="Acyl_transferase_dom"/>
</dbReference>
<dbReference type="InterPro" id="IPR036291">
    <property type="entry name" value="NAD(P)-bd_dom_sf"/>
</dbReference>
<dbReference type="InterPro" id="IPR029063">
    <property type="entry name" value="SAM-dependent_MTases_sf"/>
</dbReference>
<evidence type="ECO:0000256" key="5">
    <source>
        <dbReference type="ARBA" id="ARBA00022857"/>
    </source>
</evidence>
<evidence type="ECO:0000259" key="10">
    <source>
        <dbReference type="PROSITE" id="PS50075"/>
    </source>
</evidence>
<dbReference type="PROSITE" id="PS50075">
    <property type="entry name" value="CARRIER"/>
    <property type="match status" value="1"/>
</dbReference>
<dbReference type="InterPro" id="IPR020841">
    <property type="entry name" value="PKS_Beta-ketoAc_synthase_dom"/>
</dbReference>
<feature type="domain" description="PKS/mFAS DH" evidence="12">
    <location>
        <begin position="930"/>
        <end position="1204"/>
    </location>
</feature>
<dbReference type="SUPFAM" id="SSF53335">
    <property type="entry name" value="S-adenosyl-L-methionine-dependent methyltransferases"/>
    <property type="match status" value="1"/>
</dbReference>
<dbReference type="GO" id="GO:0017000">
    <property type="term" value="P:antibiotic biosynthetic process"/>
    <property type="evidence" value="ECO:0007669"/>
    <property type="project" value="UniProtKB-KW"/>
</dbReference>
<dbReference type="InterPro" id="IPR020843">
    <property type="entry name" value="ER"/>
</dbReference>
<dbReference type="InterPro" id="IPR013154">
    <property type="entry name" value="ADH-like_N"/>
</dbReference>
<dbReference type="Pfam" id="PF02801">
    <property type="entry name" value="Ketoacyl-synt_C"/>
    <property type="match status" value="1"/>
</dbReference>
<dbReference type="SUPFAM" id="SSF52151">
    <property type="entry name" value="FabD/lysophospholipase-like"/>
    <property type="match status" value="1"/>
</dbReference>
<dbReference type="Gene3D" id="3.30.70.3290">
    <property type="match status" value="1"/>
</dbReference>
<dbReference type="InterPro" id="IPR049900">
    <property type="entry name" value="PKS_mFAS_DH"/>
</dbReference>
<dbReference type="Gene3D" id="3.40.50.720">
    <property type="entry name" value="NAD(P)-binding Rossmann-like Domain"/>
    <property type="match status" value="3"/>
</dbReference>
<reference evidence="13 14" key="1">
    <citation type="submission" date="2019-04" db="EMBL/GenBank/DDBJ databases">
        <title>Streptomyces piniterrae sp. nov., a heliquinomycin-producing actinomycete isolated from rhizosphere soil of Pinus yunnanensis.</title>
        <authorList>
            <person name="Zhuang X."/>
            <person name="Zhao J."/>
        </authorList>
    </citation>
    <scope>NUCLEOTIDE SEQUENCE [LARGE SCALE GENOMIC DNA]</scope>
    <source>
        <strain evidence="14">jys28</strain>
    </source>
</reference>
<dbReference type="Gene3D" id="3.40.366.10">
    <property type="entry name" value="Malonyl-Coenzyme A Acyl Carrier Protein, domain 2"/>
    <property type="match status" value="1"/>
</dbReference>
<keyword evidence="14" id="KW-1185">Reference proteome</keyword>
<dbReference type="PANTHER" id="PTHR43775">
    <property type="entry name" value="FATTY ACID SYNTHASE"/>
    <property type="match status" value="1"/>
</dbReference>
<dbReference type="Gene3D" id="3.40.47.10">
    <property type="match status" value="1"/>
</dbReference>
<evidence type="ECO:0000256" key="3">
    <source>
        <dbReference type="ARBA" id="ARBA00022553"/>
    </source>
</evidence>
<dbReference type="Gene3D" id="3.40.50.150">
    <property type="entry name" value="Vaccinia Virus protein VP39"/>
    <property type="match status" value="1"/>
</dbReference>
<evidence type="ECO:0000256" key="8">
    <source>
        <dbReference type="ARBA" id="ARBA00023315"/>
    </source>
</evidence>
<feature type="region of interest" description="C-terminal hotdog fold" evidence="9">
    <location>
        <begin position="1064"/>
        <end position="1204"/>
    </location>
</feature>
<dbReference type="CDD" id="cd05195">
    <property type="entry name" value="enoyl_red"/>
    <property type="match status" value="1"/>
</dbReference>
<dbReference type="SMART" id="SM00822">
    <property type="entry name" value="PKS_KR"/>
    <property type="match status" value="1"/>
</dbReference>
<dbReference type="SUPFAM" id="SSF50129">
    <property type="entry name" value="GroES-like"/>
    <property type="match status" value="1"/>
</dbReference>
<dbReference type="InterPro" id="IPR032821">
    <property type="entry name" value="PKS_assoc"/>
</dbReference>
<dbReference type="Gene3D" id="3.10.129.110">
    <property type="entry name" value="Polyketide synthase dehydratase"/>
    <property type="match status" value="1"/>
</dbReference>
<evidence type="ECO:0000259" key="11">
    <source>
        <dbReference type="PROSITE" id="PS52004"/>
    </source>
</evidence>